<evidence type="ECO:0000313" key="2">
    <source>
        <dbReference type="Proteomes" id="UP000325440"/>
    </source>
</evidence>
<accession>A0A5E4MUU7</accession>
<dbReference type="Proteomes" id="UP000325440">
    <property type="component" value="Unassembled WGS sequence"/>
</dbReference>
<keyword evidence="2" id="KW-1185">Reference proteome</keyword>
<gene>
    <name evidence="1" type="ORF">CINCED_3A011064</name>
</gene>
<name>A0A5E4MUU7_9HEMI</name>
<dbReference type="OrthoDB" id="6614958at2759"/>
<evidence type="ECO:0000313" key="1">
    <source>
        <dbReference type="EMBL" id="VVC34194.1"/>
    </source>
</evidence>
<reference evidence="1 2" key="1">
    <citation type="submission" date="2019-08" db="EMBL/GenBank/DDBJ databases">
        <authorList>
            <person name="Alioto T."/>
            <person name="Alioto T."/>
            <person name="Gomez Garrido J."/>
        </authorList>
    </citation>
    <scope>NUCLEOTIDE SEQUENCE [LARGE SCALE GENOMIC DNA]</scope>
</reference>
<organism evidence="1 2">
    <name type="scientific">Cinara cedri</name>
    <dbReference type="NCBI Taxonomy" id="506608"/>
    <lineage>
        <taxon>Eukaryota</taxon>
        <taxon>Metazoa</taxon>
        <taxon>Ecdysozoa</taxon>
        <taxon>Arthropoda</taxon>
        <taxon>Hexapoda</taxon>
        <taxon>Insecta</taxon>
        <taxon>Pterygota</taxon>
        <taxon>Neoptera</taxon>
        <taxon>Paraneoptera</taxon>
        <taxon>Hemiptera</taxon>
        <taxon>Sternorrhyncha</taxon>
        <taxon>Aphidomorpha</taxon>
        <taxon>Aphidoidea</taxon>
        <taxon>Aphididae</taxon>
        <taxon>Lachninae</taxon>
        <taxon>Cinara</taxon>
    </lineage>
</organism>
<dbReference type="AlphaFoldDB" id="A0A5E4MUU7"/>
<dbReference type="EMBL" id="CABPRJ010000986">
    <property type="protein sequence ID" value="VVC34194.1"/>
    <property type="molecule type" value="Genomic_DNA"/>
</dbReference>
<protein>
    <submittedName>
        <fullName evidence="1">Uncharacterized protein</fullName>
    </submittedName>
</protein>
<proteinExistence type="predicted"/>
<sequence>MDYHKSRVPIWHAETQSELVEYLCTRRWEQSKIRNRDLIKEPFKKNKEDATTYFTNGGMVDSPLCECGEMQTIKHMVELYPITMFKEGLTKLHEGGPTQL</sequence>